<dbReference type="EMBL" id="VSWC01000144">
    <property type="protein sequence ID" value="KAA1078140.1"/>
    <property type="molecule type" value="Genomic_DNA"/>
</dbReference>
<reference evidence="2 3" key="1">
    <citation type="submission" date="2019-05" db="EMBL/GenBank/DDBJ databases">
        <title>Emergence of the Ug99 lineage of the wheat stem rust pathogen through somatic hybridization.</title>
        <authorList>
            <person name="Li F."/>
            <person name="Upadhyaya N.M."/>
            <person name="Sperschneider J."/>
            <person name="Matny O."/>
            <person name="Nguyen-Phuc H."/>
            <person name="Mago R."/>
            <person name="Raley C."/>
            <person name="Miller M.E."/>
            <person name="Silverstein K.A.T."/>
            <person name="Henningsen E."/>
            <person name="Hirsch C.D."/>
            <person name="Visser B."/>
            <person name="Pretorius Z.A."/>
            <person name="Steffenson B.J."/>
            <person name="Schwessinger B."/>
            <person name="Dodds P.N."/>
            <person name="Figueroa M."/>
        </authorList>
    </citation>
    <scope>NUCLEOTIDE SEQUENCE [LARGE SCALE GENOMIC DNA]</scope>
    <source>
        <strain evidence="2">21-0</strain>
    </source>
</reference>
<feature type="region of interest" description="Disordered" evidence="1">
    <location>
        <begin position="41"/>
        <end position="60"/>
    </location>
</feature>
<protein>
    <recommendedName>
        <fullName evidence="4">DDE Tnp4 domain-containing protein</fullName>
    </recommendedName>
</protein>
<dbReference type="AlphaFoldDB" id="A0A5B0MQC7"/>
<organism evidence="2 3">
    <name type="scientific">Puccinia graminis f. sp. tritici</name>
    <dbReference type="NCBI Taxonomy" id="56615"/>
    <lineage>
        <taxon>Eukaryota</taxon>
        <taxon>Fungi</taxon>
        <taxon>Dikarya</taxon>
        <taxon>Basidiomycota</taxon>
        <taxon>Pucciniomycotina</taxon>
        <taxon>Pucciniomycetes</taxon>
        <taxon>Pucciniales</taxon>
        <taxon>Pucciniaceae</taxon>
        <taxon>Puccinia</taxon>
    </lineage>
</organism>
<keyword evidence="3" id="KW-1185">Reference proteome</keyword>
<evidence type="ECO:0008006" key="4">
    <source>
        <dbReference type="Google" id="ProtNLM"/>
    </source>
</evidence>
<evidence type="ECO:0000313" key="2">
    <source>
        <dbReference type="EMBL" id="KAA1078140.1"/>
    </source>
</evidence>
<name>A0A5B0MQC7_PUCGR</name>
<comment type="caution">
    <text evidence="2">The sequence shown here is derived from an EMBL/GenBank/DDBJ whole genome shotgun (WGS) entry which is preliminary data.</text>
</comment>
<evidence type="ECO:0000313" key="3">
    <source>
        <dbReference type="Proteomes" id="UP000324748"/>
    </source>
</evidence>
<dbReference type="OrthoDB" id="2408877at2759"/>
<dbReference type="Proteomes" id="UP000324748">
    <property type="component" value="Unassembled WGS sequence"/>
</dbReference>
<evidence type="ECO:0000256" key="1">
    <source>
        <dbReference type="SAM" id="MobiDB-lite"/>
    </source>
</evidence>
<proteinExistence type="predicted"/>
<accession>A0A5B0MQC7</accession>
<gene>
    <name evidence="2" type="ORF">PGT21_029319</name>
</gene>
<sequence length="83" mass="9719">MRLHLYRRNDMREYVAWLYSCIILHNILAKLGDQWAEMANENSNSLPASPAFPTEDNEDGDSFRKRLTIECVKFNYQKGVLPI</sequence>